<dbReference type="GO" id="GO:0016757">
    <property type="term" value="F:glycosyltransferase activity"/>
    <property type="evidence" value="ECO:0007669"/>
    <property type="project" value="TreeGrafter"/>
</dbReference>
<dbReference type="SUPFAM" id="SSF53756">
    <property type="entry name" value="UDP-Glycosyltransferase/glycogen phosphorylase"/>
    <property type="match status" value="1"/>
</dbReference>
<protein>
    <submittedName>
        <fullName evidence="2">Glycosyltransferase family 4 protein</fullName>
    </submittedName>
</protein>
<name>A0A7V0T6H1_UNCW3</name>
<dbReference type="PANTHER" id="PTHR45947:SF3">
    <property type="entry name" value="SULFOQUINOVOSYL TRANSFERASE SQD2"/>
    <property type="match status" value="1"/>
</dbReference>
<dbReference type="Pfam" id="PF13439">
    <property type="entry name" value="Glyco_transf_4"/>
    <property type="match status" value="1"/>
</dbReference>
<dbReference type="EMBL" id="DSBX01000272">
    <property type="protein sequence ID" value="HDR00075.1"/>
    <property type="molecule type" value="Genomic_DNA"/>
</dbReference>
<accession>A0A7V0T6H1</accession>
<dbReference type="Proteomes" id="UP000885672">
    <property type="component" value="Unassembled WGS sequence"/>
</dbReference>
<gene>
    <name evidence="2" type="ORF">ENN51_07325</name>
</gene>
<dbReference type="PANTHER" id="PTHR45947">
    <property type="entry name" value="SULFOQUINOVOSYL TRANSFERASE SQD2"/>
    <property type="match status" value="1"/>
</dbReference>
<reference evidence="2" key="1">
    <citation type="journal article" date="2020" name="mSystems">
        <title>Genome- and Community-Level Interaction Insights into Carbon Utilization and Element Cycling Functions of Hydrothermarchaeota in Hydrothermal Sediment.</title>
        <authorList>
            <person name="Zhou Z."/>
            <person name="Liu Y."/>
            <person name="Xu W."/>
            <person name="Pan J."/>
            <person name="Luo Z.H."/>
            <person name="Li M."/>
        </authorList>
    </citation>
    <scope>NUCLEOTIDE SEQUENCE [LARGE SCALE GENOMIC DNA]</scope>
    <source>
        <strain evidence="2">SpSt-1182</strain>
    </source>
</reference>
<dbReference type="AlphaFoldDB" id="A0A7V0T6H1"/>
<dbReference type="InterPro" id="IPR028098">
    <property type="entry name" value="Glyco_trans_4-like_N"/>
</dbReference>
<evidence type="ECO:0000313" key="2">
    <source>
        <dbReference type="EMBL" id="HDR00075.1"/>
    </source>
</evidence>
<dbReference type="Gene3D" id="3.40.50.2000">
    <property type="entry name" value="Glycogen Phosphorylase B"/>
    <property type="match status" value="2"/>
</dbReference>
<evidence type="ECO:0000259" key="1">
    <source>
        <dbReference type="Pfam" id="PF13439"/>
    </source>
</evidence>
<feature type="domain" description="Glycosyltransferase subfamily 4-like N-terminal" evidence="1">
    <location>
        <begin position="26"/>
        <end position="198"/>
    </location>
</feature>
<sequence>MPKRRGSRLTSRLRVALCHDWLVGMRGGERVLEVLCRRFPDAPIYTLVSHPSALTTTIREHEIRESLLRRLPAATTKYRLYLPLMPAAMEAFRPVDADLVLSTSHCVAKGLRVRPGARHLCYCFTPMRYAWLFFEEYFGRNPVRRMLLKPVLAGLRRWDRLSARRVDMFVAISQHVRDRIRRFYGRDAEVVYPPVDTDFWTPGTGVSGEYDLVVSAMVPYKRVDLVVNAYNRSGRQLKVVGSGPLLDILTEGARSNIEFLGWVGNDELRELYRGCRCLVFPGEEDFGLIPVEVQACGRPVVALDRGGATETVVNGLTGCLFAHQTCDSLNEAVERCHCASWDAAAIRLNAERFRTERFLAEMEQCIESCLVGVLDRNASLPGSDTGKS</sequence>
<proteinExistence type="predicted"/>
<comment type="caution">
    <text evidence="2">The sequence shown here is derived from an EMBL/GenBank/DDBJ whole genome shotgun (WGS) entry which is preliminary data.</text>
</comment>
<dbReference type="Pfam" id="PF13692">
    <property type="entry name" value="Glyco_trans_1_4"/>
    <property type="match status" value="1"/>
</dbReference>
<dbReference type="InterPro" id="IPR050194">
    <property type="entry name" value="Glycosyltransferase_grp1"/>
</dbReference>
<organism evidence="2">
    <name type="scientific">candidate division WOR-3 bacterium</name>
    <dbReference type="NCBI Taxonomy" id="2052148"/>
    <lineage>
        <taxon>Bacteria</taxon>
        <taxon>Bacteria division WOR-3</taxon>
    </lineage>
</organism>